<keyword evidence="4" id="KW-0456">Lyase</keyword>
<dbReference type="OMA" id="QWINAGC"/>
<keyword evidence="5" id="KW-0119">Carbohydrate metabolism</keyword>
<dbReference type="PANTHER" id="PTHR30246:SF1">
    <property type="entry name" value="2-DEHYDRO-3-DEOXY-6-PHOSPHOGALACTONATE ALDOLASE-RELATED"/>
    <property type="match status" value="1"/>
</dbReference>
<proteinExistence type="inferred from homology"/>
<dbReference type="HOGENOM" id="CLU_077795_2_0_1"/>
<dbReference type="EMBL" id="DS546568">
    <property type="protein sequence ID" value="EDQ48329.1"/>
    <property type="molecule type" value="Genomic_DNA"/>
</dbReference>
<dbReference type="Pfam" id="PF01081">
    <property type="entry name" value="Aldolase"/>
    <property type="match status" value="1"/>
</dbReference>
<evidence type="ECO:0000256" key="4">
    <source>
        <dbReference type="ARBA" id="ARBA00023239"/>
    </source>
</evidence>
<feature type="non-terminal residue" evidence="7">
    <location>
        <position position="237"/>
    </location>
</feature>
<gene>
    <name evidence="7" type="ORF">PHYPADRAFT_103963</name>
</gene>
<dbReference type="GO" id="GO:0016829">
    <property type="term" value="F:lyase activity"/>
    <property type="evidence" value="ECO:0007669"/>
    <property type="project" value="UniProtKB-KW"/>
</dbReference>
<name>A9U7M4_PHYPA</name>
<dbReference type="InterPro" id="IPR013785">
    <property type="entry name" value="Aldolase_TIM"/>
</dbReference>
<protein>
    <submittedName>
        <fullName evidence="7">Predicted protein</fullName>
    </submittedName>
</protein>
<comment type="subunit">
    <text evidence="3">Homotrimer.</text>
</comment>
<comment type="similarity">
    <text evidence="2">Belongs to the KHG/KDPG aldolase family.</text>
</comment>
<dbReference type="NCBIfam" id="TIGR01182">
    <property type="entry name" value="eda"/>
    <property type="match status" value="1"/>
</dbReference>
<evidence type="ECO:0000256" key="5">
    <source>
        <dbReference type="ARBA" id="ARBA00023277"/>
    </source>
</evidence>
<evidence type="ECO:0000256" key="1">
    <source>
        <dbReference type="ARBA" id="ARBA00004761"/>
    </source>
</evidence>
<dbReference type="InterPro" id="IPR000887">
    <property type="entry name" value="Aldlse_KDPG_KHG"/>
</dbReference>
<comment type="pathway">
    <text evidence="1">Carbohydrate acid metabolism.</text>
</comment>
<dbReference type="eggNOG" id="ENOG502QVAJ">
    <property type="taxonomic scope" value="Eukaryota"/>
</dbReference>
<dbReference type="Gene3D" id="3.20.20.70">
    <property type="entry name" value="Aldolase class I"/>
    <property type="match status" value="1"/>
</dbReference>
<sequence>MEESDSYSCLFQAAVGSGGGEAAVRRSPHGRQHDEAGRRGSKSIRIGEEADMLNKLRVTQAIAEAGVVAVLRADSAEEVARMARHAIRGGIKAIEITMTVPMALQAIQQLAAEYSSKADPASDTYAIIGVGTVLDPETARAAILSGAEFVVAPAVNPDTITLCNRYAVPVMPGTMTIRDIQTAMELGVDIVKLFPGSAFGPDMITAVKGPLPQANIMPTGGVSLANLALWVKAGAVA</sequence>
<evidence type="ECO:0000256" key="3">
    <source>
        <dbReference type="ARBA" id="ARBA00011233"/>
    </source>
</evidence>
<dbReference type="PANTHER" id="PTHR30246">
    <property type="entry name" value="2-KETO-3-DEOXY-6-PHOSPHOGLUCONATE ALDOLASE"/>
    <property type="match status" value="1"/>
</dbReference>
<evidence type="ECO:0000313" key="7">
    <source>
        <dbReference type="EMBL" id="EDQ48329.1"/>
    </source>
</evidence>
<reference evidence="7" key="1">
    <citation type="journal article" date="2008" name="Science">
        <title>The Physcomitrella genome reveals evolutionary insights into the conquest of land by plants.</title>
        <authorList>
            <person name="Rensing S."/>
            <person name="Lang D."/>
            <person name="Zimmer A."/>
            <person name="Terry A."/>
            <person name="Salamov A."/>
            <person name="Shapiro H."/>
            <person name="Nishiyama T."/>
            <person name="Perroud P.-F."/>
            <person name="Lindquist E."/>
            <person name="Kamisugi Y."/>
            <person name="Tanahashi T."/>
            <person name="Sakakibara K."/>
            <person name="Fujita T."/>
            <person name="Oishi K."/>
            <person name="Shin-I T."/>
            <person name="Kuroki Y."/>
            <person name="Toyoda A."/>
            <person name="Suzuki Y."/>
            <person name="Hashimoto A."/>
            <person name="Yamaguchi K."/>
            <person name="Sugano A."/>
            <person name="Kohara Y."/>
            <person name="Fujiyama A."/>
            <person name="Anterola A."/>
            <person name="Aoki S."/>
            <person name="Ashton N."/>
            <person name="Barbazuk W.B."/>
            <person name="Barker E."/>
            <person name="Bennetzen J."/>
            <person name="Bezanilla M."/>
            <person name="Blankenship R."/>
            <person name="Cho S.H."/>
            <person name="Dutcher S."/>
            <person name="Estelle M."/>
            <person name="Fawcett J.A."/>
            <person name="Gundlach H."/>
            <person name="Hanada K."/>
            <person name="Heyl A."/>
            <person name="Hicks K.A."/>
            <person name="Hugh J."/>
            <person name="Lohr M."/>
            <person name="Mayer K."/>
            <person name="Melkozernov A."/>
            <person name="Murata T."/>
            <person name="Nelson D."/>
            <person name="Pils B."/>
            <person name="Prigge M."/>
            <person name="Reiss B."/>
            <person name="Renner T."/>
            <person name="Rombauts S."/>
            <person name="Rushton P."/>
            <person name="Sanderfoot A."/>
            <person name="Schween G."/>
            <person name="Shiu S.-H."/>
            <person name="Stueber K."/>
            <person name="Theodoulou F.L."/>
            <person name="Tu H."/>
            <person name="Van de Peer Y."/>
            <person name="Verrier P.J."/>
            <person name="Waters E."/>
            <person name="Wood A."/>
            <person name="Yang L."/>
            <person name="Cove D."/>
            <person name="Cuming A."/>
            <person name="Hasebe M."/>
            <person name="Lucas S."/>
            <person name="Mishler D.B."/>
            <person name="Reski R."/>
            <person name="Grigoriev I."/>
            <person name="Quatrano R.S."/>
            <person name="Boore J.L."/>
        </authorList>
    </citation>
    <scope>NUCLEOTIDE SEQUENCE [LARGE SCALE GENOMIC DNA]</scope>
</reference>
<evidence type="ECO:0000256" key="2">
    <source>
        <dbReference type="ARBA" id="ARBA00006906"/>
    </source>
</evidence>
<accession>A9U7M4</accession>
<dbReference type="SUPFAM" id="SSF51569">
    <property type="entry name" value="Aldolase"/>
    <property type="match status" value="1"/>
</dbReference>
<feature type="region of interest" description="Disordered" evidence="6">
    <location>
        <begin position="20"/>
        <end position="42"/>
    </location>
</feature>
<evidence type="ECO:0000256" key="6">
    <source>
        <dbReference type="SAM" id="MobiDB-lite"/>
    </source>
</evidence>
<organism>
    <name type="scientific">Physcomitrium patens</name>
    <name type="common">Spreading-leaved earth moss</name>
    <name type="synonym">Physcomitrella patens</name>
    <dbReference type="NCBI Taxonomy" id="3218"/>
    <lineage>
        <taxon>Eukaryota</taxon>
        <taxon>Viridiplantae</taxon>
        <taxon>Streptophyta</taxon>
        <taxon>Embryophyta</taxon>
        <taxon>Bryophyta</taxon>
        <taxon>Bryophytina</taxon>
        <taxon>Bryopsida</taxon>
        <taxon>Funariidae</taxon>
        <taxon>Funariales</taxon>
        <taxon>Funariaceae</taxon>
        <taxon>Physcomitrium</taxon>
    </lineage>
</organism>
<dbReference type="CDD" id="cd00452">
    <property type="entry name" value="KDPG_aldolase"/>
    <property type="match status" value="1"/>
</dbReference>
<dbReference type="AlphaFoldDB" id="A9U7M4"/>